<proteinExistence type="predicted"/>
<evidence type="ECO:0000313" key="5">
    <source>
        <dbReference type="Proteomes" id="UP000077266"/>
    </source>
</evidence>
<dbReference type="CDD" id="cd09917">
    <property type="entry name" value="F-box_SF"/>
    <property type="match status" value="1"/>
</dbReference>
<dbReference type="Pfam" id="PF24758">
    <property type="entry name" value="LRR_At5g56370"/>
    <property type="match status" value="1"/>
</dbReference>
<feature type="compositionally biased region" description="Polar residues" evidence="1">
    <location>
        <begin position="36"/>
        <end position="46"/>
    </location>
</feature>
<dbReference type="Gene3D" id="1.20.1280.50">
    <property type="match status" value="1"/>
</dbReference>
<dbReference type="Proteomes" id="UP000077266">
    <property type="component" value="Unassembled WGS sequence"/>
</dbReference>
<dbReference type="Pfam" id="PF12937">
    <property type="entry name" value="F-box-like"/>
    <property type="match status" value="1"/>
</dbReference>
<reference evidence="4 5" key="1">
    <citation type="journal article" date="2016" name="Mol. Biol. Evol.">
        <title>Comparative Genomics of Early-Diverging Mushroom-Forming Fungi Provides Insights into the Origins of Lignocellulose Decay Capabilities.</title>
        <authorList>
            <person name="Nagy L.G."/>
            <person name="Riley R."/>
            <person name="Tritt A."/>
            <person name="Adam C."/>
            <person name="Daum C."/>
            <person name="Floudas D."/>
            <person name="Sun H."/>
            <person name="Yadav J.S."/>
            <person name="Pangilinan J."/>
            <person name="Larsson K.H."/>
            <person name="Matsuura K."/>
            <person name="Barry K."/>
            <person name="Labutti K."/>
            <person name="Kuo R."/>
            <person name="Ohm R.A."/>
            <person name="Bhattacharya S.S."/>
            <person name="Shirouzu T."/>
            <person name="Yoshinaga Y."/>
            <person name="Martin F.M."/>
            <person name="Grigoriev I.V."/>
            <person name="Hibbett D.S."/>
        </authorList>
    </citation>
    <scope>NUCLEOTIDE SEQUENCE [LARGE SCALE GENOMIC DNA]</scope>
    <source>
        <strain evidence="4 5">HHB12029</strain>
    </source>
</reference>
<gene>
    <name evidence="4" type="ORF">EXIGLDRAFT_838084</name>
</gene>
<evidence type="ECO:0000313" key="4">
    <source>
        <dbReference type="EMBL" id="KZV90058.1"/>
    </source>
</evidence>
<dbReference type="InterPro" id="IPR001810">
    <property type="entry name" value="F-box_dom"/>
</dbReference>
<dbReference type="InParanoid" id="A0A165G6N5"/>
<dbReference type="SUPFAM" id="SSF52047">
    <property type="entry name" value="RNI-like"/>
    <property type="match status" value="1"/>
</dbReference>
<feature type="domain" description="F-box" evidence="2">
    <location>
        <begin position="58"/>
        <end position="121"/>
    </location>
</feature>
<dbReference type="AlphaFoldDB" id="A0A165G6N5"/>
<dbReference type="InterPro" id="IPR055411">
    <property type="entry name" value="LRR_FXL15/At3g58940/PEG3-like"/>
</dbReference>
<accession>A0A165G6N5</accession>
<evidence type="ECO:0000259" key="2">
    <source>
        <dbReference type="Pfam" id="PF12937"/>
    </source>
</evidence>
<sequence length="465" mass="52268">MLLLDATTTRMDRLAHRLASAYRRFFTPHDLHRSAASDSRLSRPTPNGSPSPSPAMYMPDEVLLQIFQYLSPPASPSINRDAAYGDQISARRGRSRDLIALSSVCSLWHDTAMELLYATVRLETVSAVAQFARSLRNNRDLARLVRQLELPVATQALAHAPPAGADVSSVVWLASTMWPQRASLEHDVEFITAACTRVTGIVTVLHAPDVERAFGYGIWAQRVEHLELRASRKWSDELAFPEDAASALPHLESLALHNFNLVQAGDVHLPNLKYLRLTYCDFTPEWLHSFLSRCPAVRSVHLEKSQPWGLRTPARIEACNLFEPAVEQVQTIDIDCEWGTWDAFARARLLTNLRVLGIQWDECGGIPLNQPLPPQLEVLRVSLPSPSCDDDPEQFERLMWSAIRQFKTAVPAWKLHAPSFAKLELRQDGLLAHQVRQWSTIGLLFRSWCAKRGVNVDISLGLRTD</sequence>
<protein>
    <submittedName>
        <fullName evidence="4">Uncharacterized protein</fullName>
    </submittedName>
</protein>
<organism evidence="4 5">
    <name type="scientific">Exidia glandulosa HHB12029</name>
    <dbReference type="NCBI Taxonomy" id="1314781"/>
    <lineage>
        <taxon>Eukaryota</taxon>
        <taxon>Fungi</taxon>
        <taxon>Dikarya</taxon>
        <taxon>Basidiomycota</taxon>
        <taxon>Agaricomycotina</taxon>
        <taxon>Agaricomycetes</taxon>
        <taxon>Auriculariales</taxon>
        <taxon>Exidiaceae</taxon>
        <taxon>Exidia</taxon>
    </lineage>
</organism>
<name>A0A165G6N5_EXIGL</name>
<dbReference type="Gene3D" id="3.80.10.10">
    <property type="entry name" value="Ribonuclease Inhibitor"/>
    <property type="match status" value="1"/>
</dbReference>
<feature type="domain" description="F-box/LRR-repeat protein 15/At3g58940/PEG3-like LRR" evidence="3">
    <location>
        <begin position="220"/>
        <end position="306"/>
    </location>
</feature>
<evidence type="ECO:0000256" key="1">
    <source>
        <dbReference type="SAM" id="MobiDB-lite"/>
    </source>
</evidence>
<evidence type="ECO:0000259" key="3">
    <source>
        <dbReference type="Pfam" id="PF24758"/>
    </source>
</evidence>
<dbReference type="OrthoDB" id="2794889at2759"/>
<dbReference type="InterPro" id="IPR032675">
    <property type="entry name" value="LRR_dom_sf"/>
</dbReference>
<feature type="region of interest" description="Disordered" evidence="1">
    <location>
        <begin position="35"/>
        <end position="55"/>
    </location>
</feature>
<dbReference type="EMBL" id="KV426057">
    <property type="protein sequence ID" value="KZV90058.1"/>
    <property type="molecule type" value="Genomic_DNA"/>
</dbReference>
<keyword evidence="5" id="KW-1185">Reference proteome</keyword>